<dbReference type="PROSITE" id="PS50075">
    <property type="entry name" value="CARRIER"/>
    <property type="match status" value="1"/>
</dbReference>
<dbReference type="InterPro" id="IPR001242">
    <property type="entry name" value="Condensation_dom"/>
</dbReference>
<comment type="cofactor">
    <cofactor evidence="1">
        <name>pantetheine 4'-phosphate</name>
        <dbReference type="ChEBI" id="CHEBI:47942"/>
    </cofactor>
</comment>
<reference evidence="4 5" key="1">
    <citation type="journal article" date="2019" name="Int. J. Syst. Evol. Microbiol.">
        <title>The Global Catalogue of Microorganisms (GCM) 10K type strain sequencing project: providing services to taxonomists for standard genome sequencing and annotation.</title>
        <authorList>
            <consortium name="The Broad Institute Genomics Platform"/>
            <consortium name="The Broad Institute Genome Sequencing Center for Infectious Disease"/>
            <person name="Wu L."/>
            <person name="Ma J."/>
        </authorList>
    </citation>
    <scope>NUCLEOTIDE SEQUENCE [LARGE SCALE GENOMIC DNA]</scope>
    <source>
        <strain evidence="4 5">JCM 10649</strain>
    </source>
</reference>
<evidence type="ECO:0000259" key="3">
    <source>
        <dbReference type="PROSITE" id="PS50075"/>
    </source>
</evidence>
<dbReference type="Pfam" id="PF00668">
    <property type="entry name" value="Condensation"/>
    <property type="match status" value="1"/>
</dbReference>
<gene>
    <name evidence="4" type="ORF">GCM10009544_56380</name>
</gene>
<dbReference type="InterPro" id="IPR009081">
    <property type="entry name" value="PP-bd_ACP"/>
</dbReference>
<feature type="region of interest" description="Disordered" evidence="2">
    <location>
        <begin position="584"/>
        <end position="613"/>
    </location>
</feature>
<keyword evidence="5" id="KW-1185">Reference proteome</keyword>
<dbReference type="EMBL" id="BAAAHB010000102">
    <property type="protein sequence ID" value="GAA0487905.1"/>
    <property type="molecule type" value="Genomic_DNA"/>
</dbReference>
<protein>
    <recommendedName>
        <fullName evidence="3">Carrier domain-containing protein</fullName>
    </recommendedName>
</protein>
<evidence type="ECO:0000313" key="4">
    <source>
        <dbReference type="EMBL" id="GAA0487905.1"/>
    </source>
</evidence>
<dbReference type="PANTHER" id="PTHR45527">
    <property type="entry name" value="NONRIBOSOMAL PEPTIDE SYNTHETASE"/>
    <property type="match status" value="1"/>
</dbReference>
<accession>A0ABN1B0Q0</accession>
<dbReference type="SUPFAM" id="SSF52777">
    <property type="entry name" value="CoA-dependent acyltransferases"/>
    <property type="match status" value="2"/>
</dbReference>
<feature type="compositionally biased region" description="Basic and acidic residues" evidence="2">
    <location>
        <begin position="584"/>
        <end position="601"/>
    </location>
</feature>
<dbReference type="InterPro" id="IPR023213">
    <property type="entry name" value="CAT-like_dom_sf"/>
</dbReference>
<dbReference type="PANTHER" id="PTHR45527:SF1">
    <property type="entry name" value="FATTY ACID SYNTHASE"/>
    <property type="match status" value="1"/>
</dbReference>
<organism evidence="4 5">
    <name type="scientific">Streptomyces stramineus</name>
    <dbReference type="NCBI Taxonomy" id="173861"/>
    <lineage>
        <taxon>Bacteria</taxon>
        <taxon>Bacillati</taxon>
        <taxon>Actinomycetota</taxon>
        <taxon>Actinomycetes</taxon>
        <taxon>Kitasatosporales</taxon>
        <taxon>Streptomycetaceae</taxon>
        <taxon>Streptomyces</taxon>
    </lineage>
</organism>
<dbReference type="Gene3D" id="3.30.559.30">
    <property type="entry name" value="Nonribosomal peptide synthetase, condensation domain"/>
    <property type="match status" value="1"/>
</dbReference>
<evidence type="ECO:0000256" key="2">
    <source>
        <dbReference type="SAM" id="MobiDB-lite"/>
    </source>
</evidence>
<evidence type="ECO:0000256" key="1">
    <source>
        <dbReference type="ARBA" id="ARBA00001957"/>
    </source>
</evidence>
<dbReference type="SUPFAM" id="SSF47336">
    <property type="entry name" value="ACP-like"/>
    <property type="match status" value="1"/>
</dbReference>
<comment type="caution">
    <text evidence="4">The sequence shown here is derived from an EMBL/GenBank/DDBJ whole genome shotgun (WGS) entry which is preliminary data.</text>
</comment>
<dbReference type="Proteomes" id="UP001499895">
    <property type="component" value="Unassembled WGS sequence"/>
</dbReference>
<evidence type="ECO:0000313" key="5">
    <source>
        <dbReference type="Proteomes" id="UP001499895"/>
    </source>
</evidence>
<name>A0ABN1B0Q0_9ACTN</name>
<dbReference type="InterPro" id="IPR036736">
    <property type="entry name" value="ACP-like_sf"/>
</dbReference>
<sequence>MSEHDERIGRLSEAQRAVLARWVTDLDDLRTDGTDDWEADDGPGTAAVAYRPPGTAAERALADIWQEVLETDRIGADDDYFAAGGDSIHAIVIVAKARHAGFAVSAQDLFEGRTLAAVAERAVPLAATGPAAESAVEPAVEPAPATAEYGLAPMQEGMLYHSLGGSTPGAYVVQVCCRLTGELDERAFHTAWQTVLTANPALCASFRWDEGTSPAQIVDPAARVTVRTADWRTRTPAERDTGFARFLDEDRERGFDLTRAPLMRLTLFREDARAYRCVWTHHHLVLDGWSQQLVLRDVLDAYAELRAGRPAAPPRRPPFADFLPRLRRPVDEEFWHRRLADVPAPTRIAGPGCRDGRVQAVRRGEREHRAGAATGRALAEFCRGHGLTPAAVLHGGWALLLARHCDQDDVVFGTTLAGRPAEPPGATECVGLFINTLPLRVRCGGSPTTLDWLRTLQGDLLELRDHAHVPLSRVERGVGAARGGSLFDTIMVVENFPTRITDGHLAGGLRVERPHALVDEGYPLVVEATPGERPALRARFDPHRLDGDTVHAHLATLEDYLQAVAGGPDRPLAALRALVADAHTRRGEGARGRRRERDRTRLSTARRQPATND</sequence>
<dbReference type="RefSeq" id="WP_344096043.1">
    <property type="nucleotide sequence ID" value="NZ_BAAAHB010000102.1"/>
</dbReference>
<dbReference type="Pfam" id="PF00550">
    <property type="entry name" value="PP-binding"/>
    <property type="match status" value="1"/>
</dbReference>
<dbReference type="Gene3D" id="3.30.559.10">
    <property type="entry name" value="Chloramphenicol acetyltransferase-like domain"/>
    <property type="match status" value="1"/>
</dbReference>
<dbReference type="Gene3D" id="1.10.1200.10">
    <property type="entry name" value="ACP-like"/>
    <property type="match status" value="1"/>
</dbReference>
<feature type="domain" description="Carrier" evidence="3">
    <location>
        <begin position="52"/>
        <end position="126"/>
    </location>
</feature>
<proteinExistence type="predicted"/>